<sequence>MSKNNIFLGLMMIWLTILTVWAVNRLTTSFENTRSLHLTGIPGQAATSQISTVQIDKDTVWLIDANSSYIKVITHDENGYHIMQSEMSFQEK</sequence>
<proteinExistence type="predicted"/>
<dbReference type="RefSeq" id="WP_210038154.1">
    <property type="nucleotide sequence ID" value="NZ_JBHLVU010000022.1"/>
</dbReference>
<evidence type="ECO:0000313" key="1">
    <source>
        <dbReference type="EMBL" id="MBW7457430.1"/>
    </source>
</evidence>
<protein>
    <submittedName>
        <fullName evidence="1">Uncharacterized protein</fullName>
    </submittedName>
</protein>
<reference evidence="1 2" key="1">
    <citation type="submission" date="2021-07" db="EMBL/GenBank/DDBJ databases">
        <title>Paenibacillus radiodurans sp. nov., isolated from the southeastern edge of Tengger Desert.</title>
        <authorList>
            <person name="Zhang G."/>
        </authorList>
    </citation>
    <scope>NUCLEOTIDE SEQUENCE [LARGE SCALE GENOMIC DNA]</scope>
    <source>
        <strain evidence="1 2">CCM 7311</strain>
    </source>
</reference>
<dbReference type="Proteomes" id="UP001519887">
    <property type="component" value="Unassembled WGS sequence"/>
</dbReference>
<dbReference type="EMBL" id="JAHZIK010000850">
    <property type="protein sequence ID" value="MBW7457430.1"/>
    <property type="molecule type" value="Genomic_DNA"/>
</dbReference>
<name>A0ABS7C9P2_9BACL</name>
<evidence type="ECO:0000313" key="2">
    <source>
        <dbReference type="Proteomes" id="UP001519887"/>
    </source>
</evidence>
<comment type="caution">
    <text evidence="1">The sequence shown here is derived from an EMBL/GenBank/DDBJ whole genome shotgun (WGS) entry which is preliminary data.</text>
</comment>
<organism evidence="1 2">
    <name type="scientific">Paenibacillus sepulcri</name>
    <dbReference type="NCBI Taxonomy" id="359917"/>
    <lineage>
        <taxon>Bacteria</taxon>
        <taxon>Bacillati</taxon>
        <taxon>Bacillota</taxon>
        <taxon>Bacilli</taxon>
        <taxon>Bacillales</taxon>
        <taxon>Paenibacillaceae</taxon>
        <taxon>Paenibacillus</taxon>
    </lineage>
</organism>
<gene>
    <name evidence="1" type="ORF">K0U00_25645</name>
</gene>
<keyword evidence="2" id="KW-1185">Reference proteome</keyword>
<accession>A0ABS7C9P2</accession>